<keyword evidence="1" id="KW-1133">Transmembrane helix</keyword>
<dbReference type="EMBL" id="KI632119">
    <property type="protein sequence ID" value="EYU24584.1"/>
    <property type="molecule type" value="Genomic_DNA"/>
</dbReference>
<dbReference type="Proteomes" id="UP000030748">
    <property type="component" value="Unassembled WGS sequence"/>
</dbReference>
<evidence type="ECO:0000313" key="3">
    <source>
        <dbReference type="Proteomes" id="UP000030748"/>
    </source>
</evidence>
<organism evidence="2 3">
    <name type="scientific">Erythranthe guttata</name>
    <name type="common">Yellow monkey flower</name>
    <name type="synonym">Mimulus guttatus</name>
    <dbReference type="NCBI Taxonomy" id="4155"/>
    <lineage>
        <taxon>Eukaryota</taxon>
        <taxon>Viridiplantae</taxon>
        <taxon>Streptophyta</taxon>
        <taxon>Embryophyta</taxon>
        <taxon>Tracheophyta</taxon>
        <taxon>Spermatophyta</taxon>
        <taxon>Magnoliopsida</taxon>
        <taxon>eudicotyledons</taxon>
        <taxon>Gunneridae</taxon>
        <taxon>Pentapetalae</taxon>
        <taxon>asterids</taxon>
        <taxon>lamiids</taxon>
        <taxon>Lamiales</taxon>
        <taxon>Phrymaceae</taxon>
        <taxon>Erythranthe</taxon>
    </lineage>
</organism>
<name>A0A022QAF8_ERYGU</name>
<dbReference type="PhylomeDB" id="A0A022QAF8"/>
<evidence type="ECO:0000256" key="1">
    <source>
        <dbReference type="SAM" id="Phobius"/>
    </source>
</evidence>
<gene>
    <name evidence="2" type="ORF">MIMGU_mgv1a016903mg</name>
</gene>
<sequence length="102" mass="10861">MLQVTLEHPKLYASYTSFLIPSKEVSVSVSVSVSDLYYEHGSGGGREVTAPEKITTSEKGQGKGSYGGANIAHRRPGQKSAAVLYAPCFFTVVGFSFSLLLA</sequence>
<keyword evidence="1" id="KW-0472">Membrane</keyword>
<keyword evidence="3" id="KW-1185">Reference proteome</keyword>
<reference evidence="2 3" key="1">
    <citation type="journal article" date="2013" name="Proc. Natl. Acad. Sci. U.S.A.">
        <title>Fine-scale variation in meiotic recombination in Mimulus inferred from population shotgun sequencing.</title>
        <authorList>
            <person name="Hellsten U."/>
            <person name="Wright K.M."/>
            <person name="Jenkins J."/>
            <person name="Shu S."/>
            <person name="Yuan Y."/>
            <person name="Wessler S.R."/>
            <person name="Schmutz J."/>
            <person name="Willis J.H."/>
            <person name="Rokhsar D.S."/>
        </authorList>
    </citation>
    <scope>NUCLEOTIDE SEQUENCE [LARGE SCALE GENOMIC DNA]</scope>
    <source>
        <strain evidence="3">cv. DUN x IM62</strain>
    </source>
</reference>
<feature type="transmembrane region" description="Helical" evidence="1">
    <location>
        <begin position="82"/>
        <end position="101"/>
    </location>
</feature>
<evidence type="ECO:0000313" key="2">
    <source>
        <dbReference type="EMBL" id="EYU24584.1"/>
    </source>
</evidence>
<proteinExistence type="predicted"/>
<protein>
    <submittedName>
        <fullName evidence="2">Uncharacterized protein</fullName>
    </submittedName>
</protein>
<accession>A0A022QAF8</accession>
<dbReference type="AlphaFoldDB" id="A0A022QAF8"/>
<keyword evidence="1" id="KW-0812">Transmembrane</keyword>